<feature type="compositionally biased region" description="Polar residues" evidence="1">
    <location>
        <begin position="1329"/>
        <end position="1342"/>
    </location>
</feature>
<feature type="region of interest" description="Disordered" evidence="1">
    <location>
        <begin position="307"/>
        <end position="327"/>
    </location>
</feature>
<comment type="caution">
    <text evidence="3">The sequence shown here is derived from an EMBL/GenBank/DDBJ whole genome shotgun (WGS) entry which is preliminary data.</text>
</comment>
<feature type="domain" description="Reverse transcriptase Ty1/copia-type" evidence="2">
    <location>
        <begin position="42"/>
        <end position="108"/>
    </location>
</feature>
<name>A0A6L2KJR4_TANCI</name>
<evidence type="ECO:0000259" key="2">
    <source>
        <dbReference type="Pfam" id="PF07727"/>
    </source>
</evidence>
<dbReference type="InterPro" id="IPR013103">
    <property type="entry name" value="RVT_2"/>
</dbReference>
<accession>A0A6L2KJR4</accession>
<feature type="domain" description="Reverse transcriptase Ty1/copia-type" evidence="2">
    <location>
        <begin position="1736"/>
        <end position="1830"/>
    </location>
</feature>
<reference evidence="3" key="1">
    <citation type="journal article" date="2019" name="Sci. Rep.">
        <title>Draft genome of Tanacetum cinerariifolium, the natural source of mosquito coil.</title>
        <authorList>
            <person name="Yamashiro T."/>
            <person name="Shiraishi A."/>
            <person name="Satake H."/>
            <person name="Nakayama K."/>
        </authorList>
    </citation>
    <scope>NUCLEOTIDE SEQUENCE</scope>
</reference>
<feature type="compositionally biased region" description="Low complexity" evidence="1">
    <location>
        <begin position="1299"/>
        <end position="1311"/>
    </location>
</feature>
<dbReference type="Pfam" id="PF14223">
    <property type="entry name" value="Retrotran_gag_2"/>
    <property type="match status" value="1"/>
</dbReference>
<organism evidence="3">
    <name type="scientific">Tanacetum cinerariifolium</name>
    <name type="common">Dalmatian daisy</name>
    <name type="synonym">Chrysanthemum cinerariifolium</name>
    <dbReference type="NCBI Taxonomy" id="118510"/>
    <lineage>
        <taxon>Eukaryota</taxon>
        <taxon>Viridiplantae</taxon>
        <taxon>Streptophyta</taxon>
        <taxon>Embryophyta</taxon>
        <taxon>Tracheophyta</taxon>
        <taxon>Spermatophyta</taxon>
        <taxon>Magnoliopsida</taxon>
        <taxon>eudicotyledons</taxon>
        <taxon>Gunneridae</taxon>
        <taxon>Pentapetalae</taxon>
        <taxon>asterids</taxon>
        <taxon>campanulids</taxon>
        <taxon>Asterales</taxon>
        <taxon>Asteraceae</taxon>
        <taxon>Asteroideae</taxon>
        <taxon>Anthemideae</taxon>
        <taxon>Anthemidinae</taxon>
        <taxon>Tanacetum</taxon>
    </lineage>
</organism>
<feature type="compositionally biased region" description="Polar residues" evidence="1">
    <location>
        <begin position="1350"/>
        <end position="1359"/>
    </location>
</feature>
<protein>
    <submittedName>
        <fullName evidence="3">Ribonuclease H-like domain-containing protein</fullName>
    </submittedName>
</protein>
<feature type="region of interest" description="Disordered" evidence="1">
    <location>
        <begin position="1233"/>
        <end position="1252"/>
    </location>
</feature>
<feature type="compositionally biased region" description="Low complexity" evidence="1">
    <location>
        <begin position="1368"/>
        <end position="1417"/>
    </location>
</feature>
<feature type="region of interest" description="Disordered" evidence="1">
    <location>
        <begin position="1276"/>
        <end position="1428"/>
    </location>
</feature>
<dbReference type="EMBL" id="BKCJ010002505">
    <property type="protein sequence ID" value="GEU49020.1"/>
    <property type="molecule type" value="Genomic_DNA"/>
</dbReference>
<proteinExistence type="predicted"/>
<feature type="region of interest" description="Disordered" evidence="1">
    <location>
        <begin position="241"/>
        <end position="287"/>
    </location>
</feature>
<evidence type="ECO:0000256" key="1">
    <source>
        <dbReference type="SAM" id="MobiDB-lite"/>
    </source>
</evidence>
<dbReference type="Pfam" id="PF07727">
    <property type="entry name" value="RVT_2"/>
    <property type="match status" value="2"/>
</dbReference>
<gene>
    <name evidence="3" type="ORF">Tci_020998</name>
</gene>
<evidence type="ECO:0000313" key="3">
    <source>
        <dbReference type="EMBL" id="GEU49020.1"/>
    </source>
</evidence>
<sequence>MDRGYAEELLQCKLQEIGTFVDLPYGKRAIGTKWVFWTKRMKEIDVKSAFIYGKIEEEVYVCQPPGFEDPDFLDKVYKVEKAIYGLYQALGAWPDIMFALCACARYQVNPKVSHLHAVKRIFRLISWQCKKQTMVANSTTEAEYVAALSCCGQATVKAKTVNREVQLQALVDKRSTMASVIICLATNQKFNFSKYIFESMVKNLDNVTKILMYLRVGKDFFERETPLFPTMMVQAQEDMGEGLANPTDPHHTPIVIQPSTSQPQKTKQHRKPRRKVTEVPQPSDLTKHVADEAVNKKMDYSLERAATTATSLDTEQDRGVNTPQSGEDSLQLNELMELCTKLQQRVLDLESTKTTQALEIDNLKRRVKKLKRGKRSRTHVLKRIYKVRLSESVESSEDKGLGEDDASKQEMVANIDANKDIYLVNVYNDEDMFDVDQDLGVDTAATTPTISNDKVTLDQALVELKHTKPKAKAKWIVFHEPEESTTTTSAIPKPKSQDKCKAKMIKEPVKLKNKDQIQLDEEVTLKLQAELQAEFDKEQRLVGERAHQEVKANIALIKSWDDIQAKINADYQLAERLQAEEQQELIDEEKATLFMQLLEKRRKAFKRVNTFVDFRTKLVEESSKKADAEVIKGSSKRAGTELEQESFKKQKINDDKDTSKLNQLVKIIPEKEGVAIDAIPLAVKPLSIVNWKIQKEGKKSYYKIIRADGSLKVYLIFSHMLKDFDKEDVETMWKLVKAKYVVPTGWYVVPTGRYIVTTGRGIVPTGRYVVPARSDNDSDNASIHNEATNTQQQPNIQPKIITIVSNNNAKFPYLKRDEYEVWAMKMEYWITNNDINIWKESKARTTLLQSILDDHVADFHYMDDAKDIWNVVKARFGGKAESKKTRKSMLKKEFSEFRIHEEEGLRKGYDSMQKILSQLNQLKAKPYAEDINLKFLRALPSSWSQVALTLKTKGGLEFLSFDDLYYKLKTLDVDVKGYSTFSLSQSAGPRHSLFVSATSTSKKMSYGDSPNYSSTTTYSVPSNSKTGSHRFGNVIEDVFQSFVADTGPKQQLTYEDLEQIEKLDQEEMDLKWQMAMLSVRVHKFEQKARRKIDFDKKESARFNKQKEIRKKEEDSKALITVDILVNWTNHDSESDGVIAAKEFGMIAGCDSEDAIKEGAVKLYNLITEANSEEANTAGDAEEFALMGVTSEDDSAFSVFTTNSEDVEGRPIFHRFAKTDSMKVVPPPLIGDYTSLSDHTDQHESQMSYGTNSLTSCDPKYVPNYFVSCDDSDKSSKVNTNNFASSDSSVNSSEHQPNDSTSCASTSSVSTSENEAKTELHVGTPINKPSIVQNLHSFTCNSSDKNEHTSRNSCNKNGSFNKKAVPAGKPKVTPVPTSKPKVTPVPTGKPKITPVSTGKSKVTPVPTGKPKVTPVPTGRPNRPFLVTTDRGYSPSVISATEDEEIFYSGCSRSMTGNKERLDDFQAFQGGKVTLRGGEGRITRKWTIRTPTLDFENVYYYPRTSGSQMIVWWYLRVLVTSPHNKTPNALLTGNIPSIIHFKPFRCHVTILNISDHLGKFDGKADEGYIIGYSASNKAYRTPPSAKPVPPCCIPVPTCKVPVPTDRLPVPTGSIPVLAATTMVPSDDVPVHTSSSTDSMFDGEPTTRFPCPSDLGNHNLSPGIFSSSSYDDEFDTALINVTSSVEVSSVETKQINTIHPQSLIIRDPTSAMQTRSKALEDPSWVDAMQEEMKQFMFQNVWVLVDLPASKYAIGTKWIPKNKRDARGIVVRKKARIVAQGHRQEEGIDYDEVFALVARIEAIRLFLAFASYMGFLVYQMDVKSAFLYGRIDEEYMSLNLKVL</sequence>